<dbReference type="Gene3D" id="3.30.930.10">
    <property type="entry name" value="Bira Bifunctional Protein, Domain 2"/>
    <property type="match status" value="1"/>
</dbReference>
<sequence>MNRSFATSEVPGTRFADVRWVAETGSTNRDLLEAAAEGAPEGVVLVADHQTAGRGRLDRSWIAPAGASLLVSALLRPLVGPEDLFLLTLACGLAAADAVEEVAGIRPGLKWPNDLVVADGPLADRKLAGILAESHVVNGHVDAVVVGMGLNLDWPEELPAELAATAASVNHLTGESVDREQVLVAWLHHYDRHLTAITDESERGGFLDEVRAASATLGRDVRVENSNGFFDGRAIAIADDGRLLVDCGSDGGIVSVTVGDIVHARLLG</sequence>
<dbReference type="Pfam" id="PF02237">
    <property type="entry name" value="BPL_C"/>
    <property type="match status" value="1"/>
</dbReference>
<name>A0A6J6HVB4_9ZZZZ</name>
<dbReference type="EMBL" id="CAEZUO010000116">
    <property type="protein sequence ID" value="CAB4617842.1"/>
    <property type="molecule type" value="Genomic_DNA"/>
</dbReference>
<proteinExistence type="predicted"/>
<reference evidence="3" key="1">
    <citation type="submission" date="2020-05" db="EMBL/GenBank/DDBJ databases">
        <authorList>
            <person name="Chiriac C."/>
            <person name="Salcher M."/>
            <person name="Ghai R."/>
            <person name="Kavagutti S V."/>
        </authorList>
    </citation>
    <scope>NUCLEOTIDE SEQUENCE</scope>
</reference>
<dbReference type="AlphaFoldDB" id="A0A6J6HVB4"/>
<dbReference type="InterPro" id="IPR003142">
    <property type="entry name" value="BPL_C"/>
</dbReference>
<feature type="domain" description="BPL/LPL catalytic" evidence="2">
    <location>
        <begin position="13"/>
        <end position="198"/>
    </location>
</feature>
<evidence type="ECO:0000256" key="1">
    <source>
        <dbReference type="ARBA" id="ARBA00022598"/>
    </source>
</evidence>
<dbReference type="Gene3D" id="2.30.30.100">
    <property type="match status" value="1"/>
</dbReference>
<evidence type="ECO:0000313" key="4">
    <source>
        <dbReference type="EMBL" id="CAB4936751.1"/>
    </source>
</evidence>
<dbReference type="PROSITE" id="PS51733">
    <property type="entry name" value="BPL_LPL_CATALYTIC"/>
    <property type="match status" value="1"/>
</dbReference>
<dbReference type="InterPro" id="IPR004408">
    <property type="entry name" value="Biotin_CoA_COase_ligase"/>
</dbReference>
<evidence type="ECO:0000259" key="2">
    <source>
        <dbReference type="PROSITE" id="PS51733"/>
    </source>
</evidence>
<accession>A0A6J6HVB4</accession>
<dbReference type="CDD" id="cd16442">
    <property type="entry name" value="BPL"/>
    <property type="match status" value="1"/>
</dbReference>
<evidence type="ECO:0000313" key="3">
    <source>
        <dbReference type="EMBL" id="CAB4617842.1"/>
    </source>
</evidence>
<dbReference type="NCBIfam" id="TIGR00121">
    <property type="entry name" value="birA_ligase"/>
    <property type="match status" value="1"/>
</dbReference>
<dbReference type="InterPro" id="IPR004143">
    <property type="entry name" value="BPL_LPL_catalytic"/>
</dbReference>
<organism evidence="3">
    <name type="scientific">freshwater metagenome</name>
    <dbReference type="NCBI Taxonomy" id="449393"/>
    <lineage>
        <taxon>unclassified sequences</taxon>
        <taxon>metagenomes</taxon>
        <taxon>ecological metagenomes</taxon>
    </lineage>
</organism>
<dbReference type="SUPFAM" id="SSF55681">
    <property type="entry name" value="Class II aaRS and biotin synthetases"/>
    <property type="match status" value="1"/>
</dbReference>
<keyword evidence="1" id="KW-0436">Ligase</keyword>
<protein>
    <submittedName>
        <fullName evidence="3">Unannotated protein</fullName>
    </submittedName>
</protein>
<dbReference type="InterPro" id="IPR045864">
    <property type="entry name" value="aa-tRNA-synth_II/BPL/LPL"/>
</dbReference>
<dbReference type="GO" id="GO:0004077">
    <property type="term" value="F:biotin--[biotin carboxyl-carrier protein] ligase activity"/>
    <property type="evidence" value="ECO:0007669"/>
    <property type="project" value="InterPro"/>
</dbReference>
<dbReference type="EMBL" id="CAFBNA010000072">
    <property type="protein sequence ID" value="CAB4936751.1"/>
    <property type="molecule type" value="Genomic_DNA"/>
</dbReference>
<dbReference type="PANTHER" id="PTHR12835">
    <property type="entry name" value="BIOTIN PROTEIN LIGASE"/>
    <property type="match status" value="1"/>
</dbReference>
<dbReference type="GO" id="GO:0005737">
    <property type="term" value="C:cytoplasm"/>
    <property type="evidence" value="ECO:0007669"/>
    <property type="project" value="TreeGrafter"/>
</dbReference>
<dbReference type="PANTHER" id="PTHR12835:SF5">
    <property type="entry name" value="BIOTIN--PROTEIN LIGASE"/>
    <property type="match status" value="1"/>
</dbReference>
<gene>
    <name evidence="3" type="ORF">UFOPK1827_01743</name>
    <name evidence="4" type="ORF">UFOPK3708_01189</name>
</gene>
<dbReference type="Pfam" id="PF03099">
    <property type="entry name" value="BPL_LplA_LipB"/>
    <property type="match status" value="1"/>
</dbReference>